<evidence type="ECO:0000313" key="4">
    <source>
        <dbReference type="Proteomes" id="UP001321506"/>
    </source>
</evidence>
<dbReference type="Pfam" id="PF00857">
    <property type="entry name" value="Isochorismatase"/>
    <property type="match status" value="1"/>
</dbReference>
<dbReference type="GO" id="GO:0016787">
    <property type="term" value="F:hydrolase activity"/>
    <property type="evidence" value="ECO:0007669"/>
    <property type="project" value="UniProtKB-KW"/>
</dbReference>
<proteinExistence type="predicted"/>
<comment type="caution">
    <text evidence="3">The sequence shown here is derived from an EMBL/GenBank/DDBJ whole genome shotgun (WGS) entry which is preliminary data.</text>
</comment>
<dbReference type="EC" id="3.-.-.-" evidence="3"/>
<dbReference type="InterPro" id="IPR036380">
    <property type="entry name" value="Isochorismatase-like_sf"/>
</dbReference>
<gene>
    <name evidence="3" type="ORF">QF206_07390</name>
</gene>
<organism evidence="3 4">
    <name type="scientific">Ruicaihuangia caeni</name>
    <dbReference type="NCBI Taxonomy" id="3042517"/>
    <lineage>
        <taxon>Bacteria</taxon>
        <taxon>Bacillati</taxon>
        <taxon>Actinomycetota</taxon>
        <taxon>Actinomycetes</taxon>
        <taxon>Micrococcales</taxon>
        <taxon>Microbacteriaceae</taxon>
        <taxon>Ruicaihuangia</taxon>
    </lineage>
</organism>
<dbReference type="EMBL" id="JASATX010000002">
    <property type="protein sequence ID" value="MDI2098788.1"/>
    <property type="molecule type" value="Genomic_DNA"/>
</dbReference>
<dbReference type="InterPro" id="IPR050272">
    <property type="entry name" value="Isochorismatase-like_hydrls"/>
</dbReference>
<feature type="domain" description="Isochorismatase-like" evidence="2">
    <location>
        <begin position="11"/>
        <end position="194"/>
    </location>
</feature>
<keyword evidence="4" id="KW-1185">Reference proteome</keyword>
<dbReference type="Gene3D" id="3.40.50.850">
    <property type="entry name" value="Isochorismatase-like"/>
    <property type="match status" value="1"/>
</dbReference>
<accession>A0AAW6T8V4</accession>
<protein>
    <submittedName>
        <fullName evidence="3">Isochorismatase family cysteine hydrolase</fullName>
        <ecNumber evidence="3">3.-.-.-</ecNumber>
    </submittedName>
</protein>
<dbReference type="RefSeq" id="WP_281488564.1">
    <property type="nucleotide sequence ID" value="NZ_JASATX010000002.1"/>
</dbReference>
<evidence type="ECO:0000256" key="1">
    <source>
        <dbReference type="ARBA" id="ARBA00022801"/>
    </source>
</evidence>
<dbReference type="CDD" id="cd00431">
    <property type="entry name" value="cysteine_hydrolases"/>
    <property type="match status" value="1"/>
</dbReference>
<keyword evidence="1 3" id="KW-0378">Hydrolase</keyword>
<evidence type="ECO:0000313" key="3">
    <source>
        <dbReference type="EMBL" id="MDI2098788.1"/>
    </source>
</evidence>
<dbReference type="Proteomes" id="UP001321506">
    <property type="component" value="Unassembled WGS sequence"/>
</dbReference>
<dbReference type="InterPro" id="IPR000868">
    <property type="entry name" value="Isochorismatase-like_dom"/>
</dbReference>
<dbReference type="PANTHER" id="PTHR43540:SF6">
    <property type="entry name" value="ISOCHORISMATASE-LIKE DOMAIN-CONTAINING PROTEIN"/>
    <property type="match status" value="1"/>
</dbReference>
<dbReference type="AlphaFoldDB" id="A0AAW6T8V4"/>
<name>A0AAW6T8V4_9MICO</name>
<dbReference type="PANTHER" id="PTHR43540">
    <property type="entry name" value="PEROXYUREIDOACRYLATE/UREIDOACRYLATE AMIDOHYDROLASE-RELATED"/>
    <property type="match status" value="1"/>
</dbReference>
<evidence type="ECO:0000259" key="2">
    <source>
        <dbReference type="Pfam" id="PF00857"/>
    </source>
</evidence>
<sequence>MTPWEIDPARSAVLVIDMQRDFVEEGRPMEVPAARGAIPGIRAVCDAARSAGAPVIYTQHVLLDEFDVSPLETAYNPKLRQLGMREGTDGVEIVDELAPMPGDVVIAKHRYDAFHNTRLDSVLRSIRGLNGIDTVIITGTLTEVCCESTARSAFMRDYKVALVSDATGALLEGAQKATEAVVATFFGRVLTSAQVINELAAARVG</sequence>
<dbReference type="SUPFAM" id="SSF52499">
    <property type="entry name" value="Isochorismatase-like hydrolases"/>
    <property type="match status" value="1"/>
</dbReference>
<reference evidence="3 4" key="1">
    <citation type="submission" date="2023-04" db="EMBL/GenBank/DDBJ databases">
        <title>Klugiella caeni sp. nov. isolated from the sludge of biochemical tank.</title>
        <authorList>
            <person name="Geng K."/>
        </authorList>
    </citation>
    <scope>NUCLEOTIDE SEQUENCE [LARGE SCALE GENOMIC DNA]</scope>
    <source>
        <strain evidence="3 4">YN-L-19</strain>
    </source>
</reference>